<proteinExistence type="predicted"/>
<accession>A0A9P6FXG4</accession>
<reference evidence="2" key="1">
    <citation type="journal article" date="2020" name="Fungal Divers.">
        <title>Resolving the Mortierellaceae phylogeny through synthesis of multi-gene phylogenetics and phylogenomics.</title>
        <authorList>
            <person name="Vandepol N."/>
            <person name="Liber J."/>
            <person name="Desiro A."/>
            <person name="Na H."/>
            <person name="Kennedy M."/>
            <person name="Barry K."/>
            <person name="Grigoriev I.V."/>
            <person name="Miller A.N."/>
            <person name="O'Donnell K."/>
            <person name="Stajich J.E."/>
            <person name="Bonito G."/>
        </authorList>
    </citation>
    <scope>NUCLEOTIDE SEQUENCE</scope>
    <source>
        <strain evidence="2">KOD1015</strain>
    </source>
</reference>
<feature type="region of interest" description="Disordered" evidence="1">
    <location>
        <begin position="1"/>
        <end position="86"/>
    </location>
</feature>
<evidence type="ECO:0000313" key="2">
    <source>
        <dbReference type="EMBL" id="KAF9583623.1"/>
    </source>
</evidence>
<feature type="compositionally biased region" description="Polar residues" evidence="1">
    <location>
        <begin position="9"/>
        <end position="25"/>
    </location>
</feature>
<feature type="compositionally biased region" description="Acidic residues" evidence="1">
    <location>
        <begin position="64"/>
        <end position="86"/>
    </location>
</feature>
<feature type="compositionally biased region" description="Polar residues" evidence="1">
    <location>
        <begin position="35"/>
        <end position="45"/>
    </location>
</feature>
<keyword evidence="3" id="KW-1185">Reference proteome</keyword>
<name>A0A9P6FXG4_9FUNG</name>
<organism evidence="2 3">
    <name type="scientific">Lunasporangiospora selenospora</name>
    <dbReference type="NCBI Taxonomy" id="979761"/>
    <lineage>
        <taxon>Eukaryota</taxon>
        <taxon>Fungi</taxon>
        <taxon>Fungi incertae sedis</taxon>
        <taxon>Mucoromycota</taxon>
        <taxon>Mortierellomycotina</taxon>
        <taxon>Mortierellomycetes</taxon>
        <taxon>Mortierellales</taxon>
        <taxon>Mortierellaceae</taxon>
        <taxon>Lunasporangiospora</taxon>
    </lineage>
</organism>
<sequence>MSRIGQRQPLLSTRASPPSVPNRSFTVFPGPRTATPPTTQRSSTIPVIRVPSAGPSPSHVLLQDTEDEDEETDLDNDGLNDNLDGDDEEEVDIITLNGHKKNNNDSSSTLKLVLNLDPSYATPREVELLAEVRATSTWVKPGMRMFMNWLTNPIYWQMYNRVSPKVGHRQSDIQSLLVEMINNAVKAEQASAKGIESSSKKNPVWTVTKVRTNILYVRSLFHRAVKMNPTGKRGALLIRQEEFCPYFVRLQPIFGTSLPANPAAPPQHFTRSVRPIPPSIELEVEESDDFEVQGEPVATTIPADHRRTMIQEFAGRQREDTKKYSNLWKQRADDITRQERDLFDKLSREAQESRMRLSKELADDRAANNKTLALERAEHSRFLSSERLSVAAERDRDRTRWDEERSRWDAERMTFMEKISDLRTELAVTKKELEMVYHMNGIS</sequence>
<dbReference type="EMBL" id="JAABOA010000644">
    <property type="protein sequence ID" value="KAF9583623.1"/>
    <property type="molecule type" value="Genomic_DNA"/>
</dbReference>
<dbReference type="AlphaFoldDB" id="A0A9P6FXG4"/>
<dbReference type="Proteomes" id="UP000780801">
    <property type="component" value="Unassembled WGS sequence"/>
</dbReference>
<comment type="caution">
    <text evidence="2">The sequence shown here is derived from an EMBL/GenBank/DDBJ whole genome shotgun (WGS) entry which is preliminary data.</text>
</comment>
<protein>
    <submittedName>
        <fullName evidence="2">Uncharacterized protein</fullName>
    </submittedName>
</protein>
<gene>
    <name evidence="2" type="ORF">BGW38_009009</name>
</gene>
<evidence type="ECO:0000313" key="3">
    <source>
        <dbReference type="Proteomes" id="UP000780801"/>
    </source>
</evidence>
<evidence type="ECO:0000256" key="1">
    <source>
        <dbReference type="SAM" id="MobiDB-lite"/>
    </source>
</evidence>